<reference evidence="7 8" key="1">
    <citation type="journal article" date="2017" name="BMC Genomics">
        <title>Chromosome level assembly and secondary metabolite potential of the parasitic fungus Cordyceps militaris.</title>
        <authorList>
            <person name="Kramer G.J."/>
            <person name="Nodwell J.R."/>
        </authorList>
    </citation>
    <scope>NUCLEOTIDE SEQUENCE [LARGE SCALE GENOMIC DNA]</scope>
    <source>
        <strain evidence="7 8">ATCC 34164</strain>
    </source>
</reference>
<keyword evidence="4" id="KW-0175">Coiled coil</keyword>
<keyword evidence="3" id="KW-0539">Nucleus</keyword>
<feature type="compositionally biased region" description="Polar residues" evidence="5">
    <location>
        <begin position="489"/>
        <end position="507"/>
    </location>
</feature>
<dbReference type="Pfam" id="PF08573">
    <property type="entry name" value="SAE2"/>
    <property type="match status" value="1"/>
</dbReference>
<gene>
    <name evidence="7" type="ORF">A9K55_001139</name>
</gene>
<protein>
    <submittedName>
        <fullName evidence="7">DNA repair Sae2</fullName>
    </submittedName>
</protein>
<evidence type="ECO:0000313" key="8">
    <source>
        <dbReference type="Proteomes" id="UP000323067"/>
    </source>
</evidence>
<feature type="region of interest" description="Disordered" evidence="5">
    <location>
        <begin position="252"/>
        <end position="306"/>
    </location>
</feature>
<feature type="region of interest" description="Disordered" evidence="5">
    <location>
        <begin position="474"/>
        <end position="583"/>
    </location>
</feature>
<dbReference type="VEuPathDB" id="FungiDB:A9K55_001139"/>
<organism evidence="7 8">
    <name type="scientific">Cordyceps militaris</name>
    <name type="common">Caterpillar fungus</name>
    <name type="synonym">Clavaria militaris</name>
    <dbReference type="NCBI Taxonomy" id="73501"/>
    <lineage>
        <taxon>Eukaryota</taxon>
        <taxon>Fungi</taxon>
        <taxon>Dikarya</taxon>
        <taxon>Ascomycota</taxon>
        <taxon>Pezizomycotina</taxon>
        <taxon>Sordariomycetes</taxon>
        <taxon>Hypocreomycetidae</taxon>
        <taxon>Hypocreales</taxon>
        <taxon>Cordycipitaceae</taxon>
        <taxon>Cordyceps</taxon>
    </lineage>
</organism>
<evidence type="ECO:0000256" key="2">
    <source>
        <dbReference type="ARBA" id="ARBA00022763"/>
    </source>
</evidence>
<accession>A0A2H4SU14</accession>
<evidence type="ECO:0000313" key="7">
    <source>
        <dbReference type="EMBL" id="ATY66595.1"/>
    </source>
</evidence>
<dbReference type="GO" id="GO:0010792">
    <property type="term" value="P:DNA double-strand break processing involved in repair via single-strand annealing"/>
    <property type="evidence" value="ECO:0007669"/>
    <property type="project" value="TreeGrafter"/>
</dbReference>
<sequence>MGSPTNCIRLNISAALLLNFHVTRLHRAPRTLLPAASYQLRHYVRIHQPERSFQMMWLRSGVPDRMHSQEAGSNWFDKGRPALREALENIFNQIDADIAADLKDDDNARELAECKALLHQNTTKNARLQDQIEALQVQLDRQYRRRTISALEPLASPSSTMPNGGLESSDPEVAQRIEFTKLAQRFRLLNENFRKARGALERRKNERDTWKRRFETLQAHVQAYESEHGVEISSRASDALAALQPVATSFGSSFSSTADANDGALEPGEPQLPPIIAPASSASSRAAGTVLGPLDSTQGESEGNDLPSLATTAEAISDPPVKRELSSDGPVVILERPVKKHRSNERITETRQLVRVKTELEQDSSPIIDETRMPTSQESLDLEHITHITTPRKPREVESTPRLPSISKIPGANTNENATPAARYVRHDMLVPQTARASILSSALTPISINKRRIRSGGDRPAKLSRKRELDEGLAEIADDGTSFRDGQENTPFTNVQKRNQTPTNRLEQLLYQGEANDSPALSRPSRQARKRPPPSTAELNIPERRELPFEKQGRQSRPVPQLGAAAQVTPRSPQRLAGQGQIRLKPPRELRLDDFRVNPAANEGHEFAYSDVVRHKDDRACLPGCTEIHCCGKQFRALAISQRPDPPLTAAQRLEEQKLLEQHLGDFAYRLATMDPAERAEAWIQAKTQEIANKYGKHRHRYSRMQSPPGFWNADFPSTQELEMGREEAAEREKRVIRERYREAMKPGGRWLFKDE</sequence>
<dbReference type="InterPro" id="IPR013882">
    <property type="entry name" value="Ctp1_C"/>
</dbReference>
<feature type="region of interest" description="Disordered" evidence="5">
    <location>
        <begin position="391"/>
        <end position="415"/>
    </location>
</feature>
<evidence type="ECO:0000256" key="3">
    <source>
        <dbReference type="ARBA" id="ARBA00023242"/>
    </source>
</evidence>
<feature type="coiled-coil region" evidence="4">
    <location>
        <begin position="118"/>
        <end position="145"/>
    </location>
</feature>
<name>A0A2H4SU14_CORMI</name>
<proteinExistence type="predicted"/>
<dbReference type="GO" id="GO:0003684">
    <property type="term" value="F:damaged DNA binding"/>
    <property type="evidence" value="ECO:0007669"/>
    <property type="project" value="TreeGrafter"/>
</dbReference>
<dbReference type="EMBL" id="CP023327">
    <property type="protein sequence ID" value="ATY66595.1"/>
    <property type="molecule type" value="Genomic_DNA"/>
</dbReference>
<dbReference type="OrthoDB" id="5801062at2759"/>
<dbReference type="GO" id="GO:0005634">
    <property type="term" value="C:nucleus"/>
    <property type="evidence" value="ECO:0007669"/>
    <property type="project" value="UniProtKB-SubCell"/>
</dbReference>
<keyword evidence="2" id="KW-0227">DNA damage</keyword>
<dbReference type="Proteomes" id="UP000323067">
    <property type="component" value="Chromosome ii"/>
</dbReference>
<dbReference type="VEuPathDB" id="FungiDB:CCM_03649"/>
<evidence type="ECO:0000256" key="1">
    <source>
        <dbReference type="ARBA" id="ARBA00004123"/>
    </source>
</evidence>
<feature type="compositionally biased region" description="Low complexity" evidence="5">
    <location>
        <begin position="277"/>
        <end position="287"/>
    </location>
</feature>
<evidence type="ECO:0000259" key="6">
    <source>
        <dbReference type="Pfam" id="PF08573"/>
    </source>
</evidence>
<evidence type="ECO:0000256" key="5">
    <source>
        <dbReference type="SAM" id="MobiDB-lite"/>
    </source>
</evidence>
<evidence type="ECO:0000256" key="4">
    <source>
        <dbReference type="SAM" id="Coils"/>
    </source>
</evidence>
<feature type="compositionally biased region" description="Basic and acidic residues" evidence="5">
    <location>
        <begin position="542"/>
        <end position="554"/>
    </location>
</feature>
<comment type="subcellular location">
    <subcellularLocation>
        <location evidence="1">Nucleus</location>
    </subcellularLocation>
</comment>
<feature type="domain" description="DNA endonuclease activator Ctp1 C-terminal" evidence="6">
    <location>
        <begin position="609"/>
        <end position="722"/>
    </location>
</feature>
<dbReference type="PANTHER" id="PTHR15107:SF0">
    <property type="entry name" value="DNA ENDONUCLEASE ACTIVATOR CTP1 C-TERMINAL DOMAIN-CONTAINING PROTEIN"/>
    <property type="match status" value="1"/>
</dbReference>
<dbReference type="PANTHER" id="PTHR15107">
    <property type="entry name" value="RETINOBLASTOMA BINDING PROTEIN 8"/>
    <property type="match status" value="1"/>
</dbReference>
<dbReference type="AlphaFoldDB" id="A0A2H4SU14"/>
<dbReference type="InterPro" id="IPR033316">
    <property type="entry name" value="RBBP8-like"/>
</dbReference>